<keyword evidence="1" id="KW-0732">Signal</keyword>
<proteinExistence type="predicted"/>
<comment type="caution">
    <text evidence="2">The sequence shown here is derived from an EMBL/GenBank/DDBJ whole genome shotgun (WGS) entry which is preliminary data.</text>
</comment>
<dbReference type="Proteomes" id="UP001260872">
    <property type="component" value="Unassembled WGS sequence"/>
</dbReference>
<keyword evidence="3" id="KW-1185">Reference proteome</keyword>
<feature type="chain" id="PRO_5047532954" description="Fibronectin type-III domain-containing protein" evidence="1">
    <location>
        <begin position="31"/>
        <end position="183"/>
    </location>
</feature>
<evidence type="ECO:0000313" key="2">
    <source>
        <dbReference type="EMBL" id="MDR5712586.1"/>
    </source>
</evidence>
<protein>
    <recommendedName>
        <fullName evidence="4">Fibronectin type-III domain-containing protein</fullName>
    </recommendedName>
</protein>
<sequence>MARRLAAAMLTACFLVAGGAALGQFPAQHAARTSGAPVAAVEWTEASWASGQTASSDLTAGALEAPRITNCENLGLLGLTGPVRISWAHEASEISHHGYVIQIRRQGVLGPAGVLHEFEVDDPGATQYVLTAGLLEVIRDLLNLGATYTVTVAANGPGEWISPLSNEQRFHVVAGLIPVCGSS</sequence>
<name>A0ABU1FWT4_9MICC</name>
<evidence type="ECO:0000256" key="1">
    <source>
        <dbReference type="SAM" id="SignalP"/>
    </source>
</evidence>
<reference evidence="3" key="1">
    <citation type="submission" date="2023-07" db="EMBL/GenBank/DDBJ databases">
        <title>Description of three actinobacteria isolated from air of manufacturing shop in a pharmaceutical factory.</title>
        <authorList>
            <person name="Zhang D.-F."/>
        </authorList>
    </citation>
    <scope>NUCLEOTIDE SEQUENCE [LARGE SCALE GENOMIC DNA]</scope>
    <source>
        <strain evidence="3">CCTCC AB 207010</strain>
    </source>
</reference>
<dbReference type="EMBL" id="JAVKGT010000029">
    <property type="protein sequence ID" value="MDR5712586.1"/>
    <property type="molecule type" value="Genomic_DNA"/>
</dbReference>
<accession>A0ABU1FWT4</accession>
<feature type="signal peptide" evidence="1">
    <location>
        <begin position="1"/>
        <end position="30"/>
    </location>
</feature>
<gene>
    <name evidence="2" type="ORF">RH857_10665</name>
</gene>
<organism evidence="2 3">
    <name type="scientific">Nesterenkonia flava</name>
    <dbReference type="NCBI Taxonomy" id="469799"/>
    <lineage>
        <taxon>Bacteria</taxon>
        <taxon>Bacillati</taxon>
        <taxon>Actinomycetota</taxon>
        <taxon>Actinomycetes</taxon>
        <taxon>Micrococcales</taxon>
        <taxon>Micrococcaceae</taxon>
        <taxon>Nesterenkonia</taxon>
    </lineage>
</organism>
<evidence type="ECO:0000313" key="3">
    <source>
        <dbReference type="Proteomes" id="UP001260872"/>
    </source>
</evidence>
<evidence type="ECO:0008006" key="4">
    <source>
        <dbReference type="Google" id="ProtNLM"/>
    </source>
</evidence>